<dbReference type="InterPro" id="IPR027417">
    <property type="entry name" value="P-loop_NTPase"/>
</dbReference>
<protein>
    <submittedName>
        <fullName evidence="11">Subfamily B ATP-binding cassette protein MsbA</fullName>
        <ecNumber evidence="11">3.6.3.-</ecNumber>
    </submittedName>
</protein>
<comment type="function">
    <text evidence="7">Part of an ABC transporter complex. Transmembrane domains (TMD) form a pore in the inner membrane and the ATP-binding domain (NBD) is responsible for energy generation.</text>
</comment>
<dbReference type="Pfam" id="PF00005">
    <property type="entry name" value="ABC_tran"/>
    <property type="match status" value="1"/>
</dbReference>
<feature type="transmembrane region" description="Helical" evidence="8">
    <location>
        <begin position="182"/>
        <end position="199"/>
    </location>
</feature>
<feature type="domain" description="ABC transporter" evidence="9">
    <location>
        <begin position="361"/>
        <end position="595"/>
    </location>
</feature>
<dbReference type="GO" id="GO:0015421">
    <property type="term" value="F:ABC-type oligopeptide transporter activity"/>
    <property type="evidence" value="ECO:0007669"/>
    <property type="project" value="TreeGrafter"/>
</dbReference>
<dbReference type="InterPro" id="IPR003439">
    <property type="entry name" value="ABC_transporter-like_ATP-bd"/>
</dbReference>
<dbReference type="Pfam" id="PF00664">
    <property type="entry name" value="ABC_membrane"/>
    <property type="match status" value="1"/>
</dbReference>
<evidence type="ECO:0000256" key="7">
    <source>
        <dbReference type="ARBA" id="ARBA00024725"/>
    </source>
</evidence>
<dbReference type="InterPro" id="IPR003593">
    <property type="entry name" value="AAA+_ATPase"/>
</dbReference>
<keyword evidence="2 8" id="KW-0812">Transmembrane</keyword>
<keyword evidence="6 8" id="KW-0472">Membrane</keyword>
<dbReference type="GO" id="GO:0005524">
    <property type="term" value="F:ATP binding"/>
    <property type="evidence" value="ECO:0007669"/>
    <property type="project" value="UniProtKB-KW"/>
</dbReference>
<evidence type="ECO:0000313" key="11">
    <source>
        <dbReference type="EMBL" id="MBB5745578.1"/>
    </source>
</evidence>
<keyword evidence="3" id="KW-0547">Nucleotide-binding</keyword>
<dbReference type="PROSITE" id="PS50929">
    <property type="entry name" value="ABC_TM1F"/>
    <property type="match status" value="1"/>
</dbReference>
<dbReference type="GO" id="GO:0016887">
    <property type="term" value="F:ATP hydrolysis activity"/>
    <property type="evidence" value="ECO:0007669"/>
    <property type="project" value="InterPro"/>
</dbReference>
<comment type="subcellular location">
    <subcellularLocation>
        <location evidence="1">Cell membrane</location>
        <topology evidence="1">Multi-pass membrane protein</topology>
    </subcellularLocation>
</comment>
<dbReference type="PANTHER" id="PTHR43394">
    <property type="entry name" value="ATP-DEPENDENT PERMEASE MDL1, MITOCHONDRIAL"/>
    <property type="match status" value="1"/>
</dbReference>
<reference evidence="11 12" key="1">
    <citation type="submission" date="2020-08" db="EMBL/GenBank/DDBJ databases">
        <title>Genomic Encyclopedia of Type Strains, Phase IV (KMG-IV): sequencing the most valuable type-strain genomes for metagenomic binning, comparative biology and taxonomic classification.</title>
        <authorList>
            <person name="Goeker M."/>
        </authorList>
    </citation>
    <scope>NUCLEOTIDE SEQUENCE [LARGE SCALE GENOMIC DNA]</scope>
    <source>
        <strain evidence="11 12">DSM 4737</strain>
    </source>
</reference>
<keyword evidence="4 11" id="KW-0067">ATP-binding</keyword>
<dbReference type="EC" id="3.6.3.-" evidence="11"/>
<dbReference type="SUPFAM" id="SSF90123">
    <property type="entry name" value="ABC transporter transmembrane region"/>
    <property type="match status" value="1"/>
</dbReference>
<evidence type="ECO:0000256" key="4">
    <source>
        <dbReference type="ARBA" id="ARBA00022840"/>
    </source>
</evidence>
<evidence type="ECO:0000256" key="3">
    <source>
        <dbReference type="ARBA" id="ARBA00022741"/>
    </source>
</evidence>
<dbReference type="RefSeq" id="WP_183212559.1">
    <property type="nucleotide sequence ID" value="NZ_JACHOR010000002.1"/>
</dbReference>
<dbReference type="InterPro" id="IPR036640">
    <property type="entry name" value="ABC1_TM_sf"/>
</dbReference>
<feature type="transmembrane region" description="Helical" evidence="8">
    <location>
        <begin position="295"/>
        <end position="312"/>
    </location>
</feature>
<dbReference type="PANTHER" id="PTHR43394:SF1">
    <property type="entry name" value="ATP-BINDING CASSETTE SUB-FAMILY B MEMBER 10, MITOCHONDRIAL"/>
    <property type="match status" value="1"/>
</dbReference>
<dbReference type="Proteomes" id="UP000545037">
    <property type="component" value="Unassembled WGS sequence"/>
</dbReference>
<evidence type="ECO:0000259" key="10">
    <source>
        <dbReference type="PROSITE" id="PS50929"/>
    </source>
</evidence>
<dbReference type="AlphaFoldDB" id="A0A7W9CHN4"/>
<evidence type="ECO:0000256" key="5">
    <source>
        <dbReference type="ARBA" id="ARBA00022989"/>
    </source>
</evidence>
<accession>A0A7W9CHN4</accession>
<dbReference type="PROSITE" id="PS50893">
    <property type="entry name" value="ABC_TRANSPORTER_2"/>
    <property type="match status" value="1"/>
</dbReference>
<keyword evidence="11" id="KW-0378">Hydrolase</keyword>
<dbReference type="SMART" id="SM00382">
    <property type="entry name" value="AAA"/>
    <property type="match status" value="1"/>
</dbReference>
<keyword evidence="5 8" id="KW-1133">Transmembrane helix</keyword>
<dbReference type="Gene3D" id="3.40.50.300">
    <property type="entry name" value="P-loop containing nucleotide triphosphate hydrolases"/>
    <property type="match status" value="1"/>
</dbReference>
<dbReference type="InterPro" id="IPR039421">
    <property type="entry name" value="Type_1_exporter"/>
</dbReference>
<feature type="domain" description="ABC transmembrane type-1" evidence="10">
    <location>
        <begin position="34"/>
        <end position="327"/>
    </location>
</feature>
<dbReference type="CDD" id="cd18552">
    <property type="entry name" value="ABC_6TM_MsbA_like"/>
    <property type="match status" value="1"/>
</dbReference>
<evidence type="ECO:0000313" key="12">
    <source>
        <dbReference type="Proteomes" id="UP000545037"/>
    </source>
</evidence>
<evidence type="ECO:0000256" key="1">
    <source>
        <dbReference type="ARBA" id="ARBA00004651"/>
    </source>
</evidence>
<gene>
    <name evidence="11" type="ORF">GGR13_001162</name>
</gene>
<feature type="transmembrane region" description="Helical" evidence="8">
    <location>
        <begin position="80"/>
        <end position="100"/>
    </location>
</feature>
<evidence type="ECO:0000256" key="6">
    <source>
        <dbReference type="ARBA" id="ARBA00023136"/>
    </source>
</evidence>
<evidence type="ECO:0000256" key="2">
    <source>
        <dbReference type="ARBA" id="ARBA00022692"/>
    </source>
</evidence>
<dbReference type="GO" id="GO:0005886">
    <property type="term" value="C:plasma membrane"/>
    <property type="evidence" value="ECO:0007669"/>
    <property type="project" value="UniProtKB-SubCell"/>
</dbReference>
<dbReference type="EMBL" id="JACHOR010000002">
    <property type="protein sequence ID" value="MBB5745578.1"/>
    <property type="molecule type" value="Genomic_DNA"/>
</dbReference>
<dbReference type="Gene3D" id="1.20.1560.10">
    <property type="entry name" value="ABC transporter type 1, transmembrane domain"/>
    <property type="match status" value="1"/>
</dbReference>
<evidence type="ECO:0000256" key="8">
    <source>
        <dbReference type="SAM" id="Phobius"/>
    </source>
</evidence>
<keyword evidence="12" id="KW-1185">Reference proteome</keyword>
<dbReference type="SUPFAM" id="SSF52540">
    <property type="entry name" value="P-loop containing nucleoside triphosphate hydrolases"/>
    <property type="match status" value="1"/>
</dbReference>
<dbReference type="InterPro" id="IPR011527">
    <property type="entry name" value="ABC1_TM_dom"/>
</dbReference>
<evidence type="ECO:0000259" key="9">
    <source>
        <dbReference type="PROSITE" id="PS50893"/>
    </source>
</evidence>
<dbReference type="FunFam" id="3.40.50.300:FF:000218">
    <property type="entry name" value="Multidrug ABC transporter ATP-binding protein"/>
    <property type="match status" value="1"/>
</dbReference>
<proteinExistence type="predicted"/>
<feature type="transmembrane region" description="Helical" evidence="8">
    <location>
        <begin position="266"/>
        <end position="289"/>
    </location>
</feature>
<dbReference type="InterPro" id="IPR017871">
    <property type="entry name" value="ABC_transporter-like_CS"/>
</dbReference>
<dbReference type="PROSITE" id="PS00211">
    <property type="entry name" value="ABC_TRANSPORTER_1"/>
    <property type="match status" value="1"/>
</dbReference>
<feature type="transmembrane region" description="Helical" evidence="8">
    <location>
        <begin position="32"/>
        <end position="54"/>
    </location>
</feature>
<organism evidence="11 12">
    <name type="scientific">Brevundimonas variabilis</name>
    <dbReference type="NCBI Taxonomy" id="74312"/>
    <lineage>
        <taxon>Bacteria</taxon>
        <taxon>Pseudomonadati</taxon>
        <taxon>Pseudomonadota</taxon>
        <taxon>Alphaproteobacteria</taxon>
        <taxon>Caulobacterales</taxon>
        <taxon>Caulobacteraceae</taxon>
        <taxon>Brevundimonas</taxon>
    </lineage>
</organism>
<name>A0A7W9CHN4_9CAUL</name>
<comment type="caution">
    <text evidence="11">The sequence shown here is derived from an EMBL/GenBank/DDBJ whole genome shotgun (WGS) entry which is preliminary data.</text>
</comment>
<sequence>MTNPPLATKDTDRSRPLLGRIWQDYLFQHRGALILSILCAAVVGLMSATALQLLQPAIDGLFLDKPVKVWGVITIQPERALFTIPSLIVGIAVIWTIAALGQAALVNRLGHSIVGDIQVRLFGAMIRADLARLRSQHSGGFVSSVLFDANLVREAFTNGIVNYTQHGLTLIAVLAYMASIDWQLTLIVLLGAPLVSLIIRRFGKRTRKATTGAMKETENLSTALMENLDGVRLIKIENREAAEESRVAEVVARRQRHVIKSADARAFAGPFSNLVAMIIVAAVMGYAGWRAQSDDMTVGAFAAYIALLMAAGQSLRQVTNLQTVLAEGLTAANRLFAALDISPEIRQADTPKPLPPGPVTISFDRVSFAYSQAAPTLADISLTVAPGETVALVGPSGGGKSTILSLLPRFYDVTGGAITLNGTDLRELSLTEVRDRIALVTQEPFLFDDTLAANIAYGRRGATEAQIADAAHAAAAHEFIMALPEGYATRAGEGGMRLSGGQRQRIAIARAFLKDAPILLLDEATSALDTESEALVQAALERLMQGRATLMIAHRLSTVMNADRIHVIESGRVVETGSHASLIARGGLYSRLAQQQSLDGVPEPTVETVA</sequence>